<reference evidence="1 2" key="1">
    <citation type="submission" date="2018-06" db="EMBL/GenBank/DDBJ databases">
        <authorList>
            <consortium name="Pathogen Informatics"/>
            <person name="Doyle S."/>
        </authorList>
    </citation>
    <scope>NUCLEOTIDE SEQUENCE [LARGE SCALE GENOMIC DNA]</scope>
    <source>
        <strain evidence="1 2">NCTC10899</strain>
    </source>
</reference>
<dbReference type="EMBL" id="UGUU01000001">
    <property type="protein sequence ID" value="SUD40081.1"/>
    <property type="molecule type" value="Genomic_DNA"/>
</dbReference>
<dbReference type="Proteomes" id="UP000254260">
    <property type="component" value="Unassembled WGS sequence"/>
</dbReference>
<dbReference type="RefSeq" id="WP_059392052.1">
    <property type="nucleotide sequence ID" value="NZ_UGUU01000001.1"/>
</dbReference>
<gene>
    <name evidence="1" type="ORF">NCTC10899_02913</name>
</gene>
<dbReference type="InterPro" id="IPR046188">
    <property type="entry name" value="DUF6216"/>
</dbReference>
<dbReference type="OrthoDB" id="6859865at2"/>
<dbReference type="Pfam" id="PF19723">
    <property type="entry name" value="DUF6216"/>
    <property type="match status" value="1"/>
</dbReference>
<accession>A0A379IVI7</accession>
<protein>
    <submittedName>
        <fullName evidence="1">Uncharacterized protein</fullName>
    </submittedName>
</protein>
<name>A0A379IVI7_ECTME</name>
<evidence type="ECO:0000313" key="1">
    <source>
        <dbReference type="EMBL" id="SUD40081.1"/>
    </source>
</evidence>
<sequence>MNTEELVARSAQFLDIMKWCTPFIILVCVFVFIRLRVGSAGFVLHRLWALLGGKKDFVNPTLQKEASKLDDFEKIKYVTGIRFHNLASVTTTLGWLKKHEIGLEELIRVRGYFDPKEISLRKPNLKGHRFVSKMAMCLFLASALLVFVVSYAPAWFSVKKTGTDFWVSQDTVRMTSSDGWEFTVDECLAKKADLEKDESPSAFDQRVACELLTSEQKDETVKSAIRKQIGLTGLVFLVFGIWMISAAKSLMMAVAAVDLHGRVPQVQSSE</sequence>
<evidence type="ECO:0000313" key="2">
    <source>
        <dbReference type="Proteomes" id="UP000254260"/>
    </source>
</evidence>
<proteinExistence type="predicted"/>
<organism evidence="1 2">
    <name type="scientific">Ectopseudomonas mendocina</name>
    <name type="common">Pseudomonas mendocina</name>
    <dbReference type="NCBI Taxonomy" id="300"/>
    <lineage>
        <taxon>Bacteria</taxon>
        <taxon>Pseudomonadati</taxon>
        <taxon>Pseudomonadota</taxon>
        <taxon>Gammaproteobacteria</taxon>
        <taxon>Pseudomonadales</taxon>
        <taxon>Pseudomonadaceae</taxon>
        <taxon>Ectopseudomonas</taxon>
    </lineage>
</organism>
<dbReference type="AlphaFoldDB" id="A0A379IVI7"/>